<dbReference type="InterPro" id="IPR013055">
    <property type="entry name" value="Tachy_Neuro_lke_CS"/>
</dbReference>
<dbReference type="GO" id="GO:0005576">
    <property type="term" value="C:extracellular region"/>
    <property type="evidence" value="ECO:0007669"/>
    <property type="project" value="UniProtKB-SubCell"/>
</dbReference>
<evidence type="ECO:0000256" key="7">
    <source>
        <dbReference type="SAM" id="SignalP"/>
    </source>
</evidence>
<reference evidence="8" key="1">
    <citation type="submission" date="2025-08" db="UniProtKB">
        <authorList>
            <consortium name="Ensembl"/>
        </authorList>
    </citation>
    <scope>IDENTIFICATION</scope>
</reference>
<proteinExistence type="inferred from homology"/>
<comment type="subcellular location">
    <subcellularLocation>
        <location evidence="1">Secreted</location>
    </subcellularLocation>
</comment>
<accession>A0A3B3QEC5</accession>
<feature type="chain" id="PRO_5017251503" evidence="7">
    <location>
        <begin position="23"/>
        <end position="151"/>
    </location>
</feature>
<keyword evidence="5 7" id="KW-0732">Signal</keyword>
<comment type="similarity">
    <text evidence="2">Belongs to the tachykinin family.</text>
</comment>
<dbReference type="PANTHER" id="PTHR11250:SF5">
    <property type="entry name" value="PROTACHYKININ-1-LIKE ISOFORM X1-RELATED"/>
    <property type="match status" value="1"/>
</dbReference>
<evidence type="ECO:0000256" key="3">
    <source>
        <dbReference type="ARBA" id="ARBA00022525"/>
    </source>
</evidence>
<dbReference type="PROSITE" id="PS00267">
    <property type="entry name" value="TACHYKININ"/>
    <property type="match status" value="2"/>
</dbReference>
<dbReference type="Ensembl" id="ENSPKIT00000028480.1">
    <property type="protein sequence ID" value="ENSPKIP00000004498.1"/>
    <property type="gene ID" value="ENSPKIG00000021578.1"/>
</dbReference>
<name>A0A3B3QEC5_9TELE</name>
<reference evidence="8" key="2">
    <citation type="submission" date="2025-09" db="UniProtKB">
        <authorList>
            <consortium name="Ensembl"/>
        </authorList>
    </citation>
    <scope>IDENTIFICATION</scope>
</reference>
<sequence>METWKLLALIAVVFAVVYYVQGSSVSDGEESWLAESWQTEPSENSFTSKVADLIKRSKSQQFYGLMGRRSGIQLPARQGRKRNKGEMFVGLMGRRSSSGGRIRISLSDNKGCNFFLKKSYSVFPVLDLWKIKQTISNDSVFIIINFEGSLI</sequence>
<organism evidence="8 9">
    <name type="scientific">Paramormyrops kingsleyae</name>
    <dbReference type="NCBI Taxonomy" id="1676925"/>
    <lineage>
        <taxon>Eukaryota</taxon>
        <taxon>Metazoa</taxon>
        <taxon>Chordata</taxon>
        <taxon>Craniata</taxon>
        <taxon>Vertebrata</taxon>
        <taxon>Euteleostomi</taxon>
        <taxon>Actinopterygii</taxon>
        <taxon>Neopterygii</taxon>
        <taxon>Teleostei</taxon>
        <taxon>Osteoglossocephala</taxon>
        <taxon>Osteoglossomorpha</taxon>
        <taxon>Osteoglossiformes</taxon>
        <taxon>Mormyridae</taxon>
        <taxon>Paramormyrops</taxon>
    </lineage>
</organism>
<evidence type="ECO:0000256" key="4">
    <source>
        <dbReference type="ARBA" id="ARBA00022685"/>
    </source>
</evidence>
<evidence type="ECO:0000313" key="9">
    <source>
        <dbReference type="Proteomes" id="UP000261540"/>
    </source>
</evidence>
<protein>
    <submittedName>
        <fullName evidence="8">Si:ch211-131k2.2</fullName>
    </submittedName>
</protein>
<evidence type="ECO:0000256" key="2">
    <source>
        <dbReference type="ARBA" id="ARBA00007518"/>
    </source>
</evidence>
<dbReference type="Proteomes" id="UP000261540">
    <property type="component" value="Unplaced"/>
</dbReference>
<dbReference type="AlphaFoldDB" id="A0A3B3QEC5"/>
<keyword evidence="6" id="KW-0027">Amidation</keyword>
<feature type="signal peptide" evidence="7">
    <location>
        <begin position="1"/>
        <end position="22"/>
    </location>
</feature>
<keyword evidence="4" id="KW-0165">Cleavage on pair of basic residues</keyword>
<evidence type="ECO:0000256" key="1">
    <source>
        <dbReference type="ARBA" id="ARBA00004613"/>
    </source>
</evidence>
<dbReference type="STRING" id="1676925.ENSPKIP00000004498"/>
<evidence type="ECO:0000256" key="5">
    <source>
        <dbReference type="ARBA" id="ARBA00022729"/>
    </source>
</evidence>
<keyword evidence="9" id="KW-1185">Reference proteome</keyword>
<dbReference type="PANTHER" id="PTHR11250">
    <property type="entry name" value="TACHYKININ"/>
    <property type="match status" value="1"/>
</dbReference>
<dbReference type="GeneTree" id="ENSGT00650000094974"/>
<evidence type="ECO:0000256" key="6">
    <source>
        <dbReference type="ARBA" id="ARBA00022815"/>
    </source>
</evidence>
<keyword evidence="3" id="KW-0964">Secreted</keyword>
<evidence type="ECO:0000313" key="8">
    <source>
        <dbReference type="Ensembl" id="ENSPKIP00000004498.1"/>
    </source>
</evidence>